<dbReference type="Gene3D" id="3.30.559.10">
    <property type="entry name" value="Chloramphenicol acetyltransferase-like domain"/>
    <property type="match status" value="5"/>
</dbReference>
<dbReference type="FunFam" id="1.10.1200.10:FF:000005">
    <property type="entry name" value="Nonribosomal peptide synthetase 1"/>
    <property type="match status" value="1"/>
</dbReference>
<dbReference type="SUPFAM" id="SSF56801">
    <property type="entry name" value="Acetyl-CoA synthetase-like"/>
    <property type="match status" value="4"/>
</dbReference>
<evidence type="ECO:0000259" key="5">
    <source>
        <dbReference type="PROSITE" id="PS50075"/>
    </source>
</evidence>
<dbReference type="InterPro" id="IPR000873">
    <property type="entry name" value="AMP-dep_synth/lig_dom"/>
</dbReference>
<dbReference type="InterPro" id="IPR020845">
    <property type="entry name" value="AMP-binding_CS"/>
</dbReference>
<dbReference type="GO" id="GO:0009366">
    <property type="term" value="C:enterobactin synthetase complex"/>
    <property type="evidence" value="ECO:0007669"/>
    <property type="project" value="TreeGrafter"/>
</dbReference>
<dbReference type="InterPro" id="IPR025110">
    <property type="entry name" value="AMP-bd_C"/>
</dbReference>
<dbReference type="InterPro" id="IPR023213">
    <property type="entry name" value="CAT-like_dom_sf"/>
</dbReference>
<dbReference type="Pfam" id="PF00668">
    <property type="entry name" value="Condensation"/>
    <property type="match status" value="5"/>
</dbReference>
<dbReference type="InterPro" id="IPR009081">
    <property type="entry name" value="PP-bd_ACP"/>
</dbReference>
<feature type="domain" description="Carrier" evidence="5">
    <location>
        <begin position="4197"/>
        <end position="4272"/>
    </location>
</feature>
<dbReference type="InterPro" id="IPR001242">
    <property type="entry name" value="Condensation_dom"/>
</dbReference>
<dbReference type="SUPFAM" id="SSF53474">
    <property type="entry name" value="alpha/beta-Hydrolases"/>
    <property type="match status" value="1"/>
</dbReference>
<dbReference type="PANTHER" id="PTHR45527">
    <property type="entry name" value="NONRIBOSOMAL PEPTIDE SYNTHETASE"/>
    <property type="match status" value="1"/>
</dbReference>
<dbReference type="GO" id="GO:0047527">
    <property type="term" value="F:2,3-dihydroxybenzoate-serine ligase activity"/>
    <property type="evidence" value="ECO:0007669"/>
    <property type="project" value="TreeGrafter"/>
</dbReference>
<feature type="region of interest" description="Disordered" evidence="4">
    <location>
        <begin position="2390"/>
        <end position="2410"/>
    </location>
</feature>
<dbReference type="GO" id="GO:0009239">
    <property type="term" value="P:enterobactin biosynthetic process"/>
    <property type="evidence" value="ECO:0007669"/>
    <property type="project" value="TreeGrafter"/>
</dbReference>
<evidence type="ECO:0000256" key="4">
    <source>
        <dbReference type="SAM" id="MobiDB-lite"/>
    </source>
</evidence>
<dbReference type="EMBL" id="CP027860">
    <property type="protein sequence ID" value="AVP97161.1"/>
    <property type="molecule type" value="Genomic_DNA"/>
</dbReference>
<dbReference type="Pfam" id="PF00501">
    <property type="entry name" value="AMP-binding"/>
    <property type="match status" value="4"/>
</dbReference>
<gene>
    <name evidence="6" type="ORF">C7S18_08120</name>
</gene>
<dbReference type="GO" id="GO:0031177">
    <property type="term" value="F:phosphopantetheine binding"/>
    <property type="evidence" value="ECO:0007669"/>
    <property type="project" value="InterPro"/>
</dbReference>
<dbReference type="Gene3D" id="1.10.10.1830">
    <property type="entry name" value="Non-ribosomal peptide synthase, adenylation domain"/>
    <property type="match status" value="1"/>
</dbReference>
<dbReference type="CDD" id="cd05930">
    <property type="entry name" value="A_NRPS"/>
    <property type="match status" value="4"/>
</dbReference>
<keyword evidence="3" id="KW-0597">Phosphoprotein</keyword>
<dbReference type="Pfam" id="PF00550">
    <property type="entry name" value="PP-binding"/>
    <property type="match status" value="4"/>
</dbReference>
<evidence type="ECO:0000256" key="2">
    <source>
        <dbReference type="ARBA" id="ARBA00022450"/>
    </source>
</evidence>
<dbReference type="SMART" id="SM00824">
    <property type="entry name" value="PKS_TE"/>
    <property type="match status" value="1"/>
</dbReference>
<dbReference type="KEGG" id="xba:C7S18_08120"/>
<feature type="domain" description="Carrier" evidence="5">
    <location>
        <begin position="2017"/>
        <end position="2092"/>
    </location>
</feature>
<dbReference type="Gene3D" id="3.30.559.30">
    <property type="entry name" value="Nonribosomal peptide synthetase, condensation domain"/>
    <property type="match status" value="4"/>
</dbReference>
<dbReference type="Gene3D" id="3.40.50.980">
    <property type="match status" value="8"/>
</dbReference>
<name>A0A2P1PQP2_9GAMM</name>
<reference evidence="6 7" key="2">
    <citation type="submission" date="2018-03" db="EMBL/GenBank/DDBJ databases">
        <authorList>
            <person name="Keele B.F."/>
        </authorList>
    </citation>
    <scope>NUCLEOTIDE SEQUENCE [LARGE SCALE GENOMIC DNA]</scope>
    <source>
        <strain evidence="6 7">D13</strain>
    </source>
</reference>
<dbReference type="InterPro" id="IPR045851">
    <property type="entry name" value="AMP-bd_C_sf"/>
</dbReference>
<feature type="domain" description="Carrier" evidence="5">
    <location>
        <begin position="3149"/>
        <end position="3224"/>
    </location>
</feature>
<dbReference type="NCBIfam" id="NF003417">
    <property type="entry name" value="PRK04813.1"/>
    <property type="match status" value="4"/>
</dbReference>
<keyword evidence="7" id="KW-1185">Reference proteome</keyword>
<evidence type="ECO:0000313" key="6">
    <source>
        <dbReference type="EMBL" id="AVP97161.1"/>
    </source>
</evidence>
<dbReference type="InterPro" id="IPR044894">
    <property type="entry name" value="TubC_N_sf"/>
</dbReference>
<dbReference type="Gene3D" id="1.10.1200.10">
    <property type="entry name" value="ACP-like"/>
    <property type="match status" value="4"/>
</dbReference>
<dbReference type="Proteomes" id="UP000241074">
    <property type="component" value="Chromosome"/>
</dbReference>
<dbReference type="FunFam" id="3.40.50.980:FF:000001">
    <property type="entry name" value="Non-ribosomal peptide synthetase"/>
    <property type="match status" value="4"/>
</dbReference>
<dbReference type="PROSITE" id="PS00455">
    <property type="entry name" value="AMP_BINDING"/>
    <property type="match status" value="4"/>
</dbReference>
<accession>A0A2P1PQP2</accession>
<dbReference type="PROSITE" id="PS50075">
    <property type="entry name" value="CARRIER"/>
    <property type="match status" value="4"/>
</dbReference>
<comment type="cofactor">
    <cofactor evidence="1">
        <name>pantetheine 4'-phosphate</name>
        <dbReference type="ChEBI" id="CHEBI:47942"/>
    </cofactor>
</comment>
<dbReference type="Gene3D" id="2.30.38.10">
    <property type="entry name" value="Luciferase, Domain 3"/>
    <property type="match status" value="4"/>
</dbReference>
<dbReference type="InterPro" id="IPR041464">
    <property type="entry name" value="TubC_N"/>
</dbReference>
<dbReference type="GO" id="GO:0043041">
    <property type="term" value="P:amino acid activation for nonribosomal peptide biosynthetic process"/>
    <property type="evidence" value="ECO:0007669"/>
    <property type="project" value="TreeGrafter"/>
</dbReference>
<dbReference type="SUPFAM" id="SSF47336">
    <property type="entry name" value="ACP-like"/>
    <property type="match status" value="4"/>
</dbReference>
<dbReference type="InterPro" id="IPR036736">
    <property type="entry name" value="ACP-like_sf"/>
</dbReference>
<sequence length="4550" mass="498697">MGINVNNLNAGAVGAEVSELIAVLAQKGIRIGLRDDGLDIAAPKGAMTGELKERLVRNKAGLVQWLRAHAVQKLPKRPDLRARIVQHDLRAHVDPEAAMQALVDADAVAAFDLEQGPPLRVSTVQMDDEHFVLMINLHHLFGDGQSMSVLASDLGALYEAERQHAAPNLPDLPIQYGDYAVWQRSRLDAEALDRLKRYWLERLRGAPPSHGIPIDYARPSVPSHRGDGATLQVSATTAVSLRSISRGLGATLFSTLFAAFALAQHRFGGATDLVAGTVAANRERVELEGLIGFFVNTVVLRAQVDLQKSFKEFLRGVSSDVRDGFANQDLPFDQLVELLKPPRDPSRHPIFQLMFTVVQSTTEPAATDGAESLNMEPVGSEISAKFDLALAVHDRPDGLHCALNYARDLFSAETADALLETYRSVLDAVAKSPDVPMASLFETSTEAPATLVPADAVTLTAQEWFERHGVGDVLDYSAQGVHRQFEREVLRSGEVPAVVFGSEVLTYAALNARANQLAHHLRSLGVGPECLVGLYLPRSIDQIVGVMAIWKAGGAYVPMDVSHPTGRLESMLADASPLVILTHEGLVSRLPETSAVVLRMEQSATYAGYSAENLSDDGSGSRLAYVLYTSGSTGKPKGVEIEHGSLSSLAAAWVHQRGEQKVGRHVAINAPMVFDVSVQQLLQLLSGATLYPVPEQTRLDIDALWRFMEASRLDEFDCTPSLMQVLLDTLTEARRGWLPKMLLVGGEAISERQWRQLLGLRGYGIEACNGYGPTECTVYTTYGPVVPESAQPVIGRPVPNLRLYVLDDHGEVCGPGVAGELYVAGAGVARGYRSRPDLTAERFVERMVLGRLERLYRTGDWVRWKEDGTLEYFGRRDGQVKLRGFRIELGEIAAVLESQSGVRQAVVVVAGEGPSAQLVAYVVGEADTDGLRDALAERLPAYMVPTAWMSLPALPLNTNGKIDVRALPAPVLTAREYVAPTDALEQTIVSVFEELLGQSPISVHDHFFALGGHSLLAMRAAARINQLLGVDLPAYRVFDLATVAELAPVVRDLQRAGKAVLIPRYTGDRRRMPLSPGQYRQWLFNQVDSVRRGVFNIPEQRSIRGEFEHSRLQRAFTALLARHESLRTRIVVEGDEPWQCVESGIEFDLPLLDLSNVPDANARLEALAIEDAQEVFDLEQAPLLRAKLVRMAPDRHIILLNIHHIVSDGLSQEVLWRELAALYANESLPALPFQFGDYAAWEQSQSARPANVHSEAYWTQHLADLPVCHSLPLRATRPTQQGIHALTARHRLPDGVTAALKQLGQQERTTSYITLLAAFHVLQAQFSGVPDSIVGTPVSTRQSAESEGLIGLFTDILVMRQNVSLAVTFRELLQQVRSRVLEAYEHQDMNFEQVVRVLSPPRTSSHHPLFQILFSVEQEPATVGAWQPIPVIAEQPPQFDLSMVIREGEALTCNLTYNTDLFDASGMNRMLGYYERLLTAVSANPDLALNRLDLLSDAERAWLLAQGTGPVLPVSELGVHRQFEREVLRSADVPAVVFGSEVLTYAALNARANQLAHHLRSLGVGPECLVGLYLPRSIDQIVGVMAIWKAGGAYVPMDVSHPTGRLESMLADASPLVILTHEGLVSRLPETSAVVLRMEQSATYAGYSAENLSDDGSGSRLAYVLYTSGSTGKPKGVEIEHGSLSSLAAAWVHQRGEQKVGRHVAINAPMVFDVSVQQLLQLLSGATLYPVPEQTRLDIDALWRFMEASRLDEFDCTPSLMQVLLDTLTEARRGWLPKMLLVGGEAISERQWRQLLGLRGYGIEACNGYGPTECTVYTTYGPVVPESAQPVIGRPVPNLRLYVLDDHGEVCGPGVAGELYVAGAGVARGYRSRPDLTAERFVERMVLGRLERLYRTGDWVRWKEDGTLEYFGRRDGQVKLRGFRIELGEIAAVLESQSGVRQAVVVVAGEGPSAQLVAYVVGEADTDGLRDALAERLPAYMVPTAWMSLPALPLNTNGKIDVRALPAPELTAREYVAPTDALEQTIVSVFEELLGQSPISVHDHFFALGGHSLLAMRAAARINQLLGVDLPAYRVFDLATVAELAPVVRDLQRAGKAVLIPRYTGDRRRMPLSMAQQRLWLVEKMSAAGSRSLYNIPVHLRIRGELDLAVLERAFQALVTRHETLRTRLIEIDGEPWQCVEPAEGRLVAPVSYAQRQLWLINELEGRDASGLYNIPLSWNLDGPVDPSQLESAFGDLLARHEVLRTHFVEIDGEPWQFIAPEEPFKLVCRDLRDQVDPVAAASALAAADLQQGFDLRRGPLLRAQLLRLAEDRHMLLVCLHHIAADGWSMGILARELNELYRARVEQRTPVLPVLPVQYGDYAHWQRNQVQNLESQLQWWQQQLTNLPACHSLPTDRPRPSRPSHRGATLSHDMPATVASALQALSTEERATAYMTLLAGFQLLLARLSGASDIVVGTAVTNRPFAELEGLIGFFVNTLVLRQSVDTSLSFRDLLKQVRERVLAAYQRQDAPFEQVVQAVRPERSASYHPLVQLMFSVERLLPDAESAANQVAPSNAEVTDDVSNWAKFDLSLLVREGETLSCSITYATDLFDRASMVRLLSEYERLLTAVSTDPDRPLNQLDLLQASERAELLETGAGDVVAVPSGTVHAAFEARVNLHPERIAVQMDGRGISYAELNATANRLARRLLAAGIQRESIVGIFCPRSIEQVVAILAILKAGAAYLPLELSYPKTRLADLTREAGAALVLTFDGLQDKLPDTLPTITLDAPNDWQQFDESNLALECAGSLLAYVIYTSGSTGTPKGVEIEHRQLLNLWSSLRRPIADALGSRDWRTSMNAPLVFDSSVKQWLQVLDGATLCPVPEAARHDAGQLWQFIETERITVLDLTPSLLQTLLDVATERQLALLPRVLLIGGEAISARLWQTLLELSGRYGVQAFNVYGPTECTVDTTMAAIQSACPQPVIGRPLNNVRLYVLDHDGNPCAVGMAGELYVAGAGVARGYRSRPDLTAERFVERMVLGRLERLYRTGDWVRWKEDGTLEYFGRRDGQVKLRGFRIELGEIAAVLESQSGVRQAVVVVAGEGPSAQLVAYVVGEADTDGLRDALAERLPAYMVPTAWMSLPALPLNTNGKIDVRALPAPELTAREYVAPTDALEQTIVSVFEELLGQSPISVHDHFFALGGHSLLAMRAAARINQLLGVDLPAYRVFDLATVAELAPVVRDLQRAGKAVLILRYTGDRRRMPLSMAQQRLWLVEKMHGDAIAGLYNIPFRTRLQGPLSVPALESAVSNLVARHESLRTRFVEAADQVWQCVEPAATVQIEQRDLRSESDPIAALHDVSQAWAAQAFDLAAGPLFRIQLVCLGADQHALLMCLHHIIADGWSMGVLAEELTELYDAALNQREPNVRPLPIQYGDFAHWQRTQEHDFDAQLQWWRQELSDLPTCHSLPTARPRPAQLGYRGATLSHDLSASVARSVQALAHEERATAFMTLLAAFQVLLAQQSGASDIVVGTPTANRPNPELQGLIGFFVNTLVLRQQVDDTLSFRGLLRQVRERVLAAYQRQDVPFEQIVQAINPERSAAHHPLFQILFSTERVAGLANANREADGGAAADESSDWAKFDLSWVVREGDTLSCSLTYNTDLFDAAGMNRMLGYYERLLTAVSANPDLALNRLDLLSDAERAWLLAQGTGPVLPVSELGVHRQFEREVLRSADVPAVVFGSEVLTYAALNARANQLAHHLRSLGVGPECLVGLYLPRSIDQIVGVMAIWKAGGAYVPMDVSHPTGRLESMLADASPLVILTHEGLVSRLPETSAVVLRMEQSATYAGYSAENLSDDGSGSRLAYVLYTSGSTGKPKGVEIEHGSLSSLAAAWVHQRGEQKVGRHVAINAPMVFDVSVQQLLQLLSGATLYPVPEQTRLDIDALWRFMEASRLDEFDCTPSLMQVLLDTLTEARRGWLPKMLLVGGEAISERQWRQLLGLRGYGIEACNGYGPTECTVYTTYGPVVPESAQPVIGRPVPNLRLYVLDDHGEVCGPGVAGELYVAGAGVARGYRSRPDLTAERFVERMVLGRLERLYRTGDWVRWKEDGTLEYFGRRDGQVKLRGFRIELGEIAAVLESQYGVRQAVVVVAGEGPSAQLVAYVVGEADTDGLRDALAERLPAYMVPTAWMSLPALPLNTNGKIDVRALPKPLLRSGAMAPPRNHLEHVLQDIWQSVLGVAPIGIHDRFFALGGHSLLAVRMLAAVRQALGRTVTVAQILGHDTIAELAGLLGRESIAAAAPIVTLRHGRDDQPSVLFLPPVGGSSVTYHRLLSAFSPTQTLLAGHLDVHETMPTLDGTIRAAASRYLDYLIAGSFPLPHCLVGWSMGGVLAHEIAALMINRSMPAPTIVLIDSHVPIEQTASGPSERGAAHTLAAELGLTDQAFDWDADQGIHGLHARLTAAGLIPDELDVAQLQRRLTLIHHHMRILAQHQPTPAAVPVLLFKALNSRDARHDNGWTPFVASIRIQAVTTDHFAIMRTPNVERLAREMAGVLVAAAASADQSDLTEISAHAD</sequence>
<reference evidence="6 7" key="1">
    <citation type="submission" date="2018-03" db="EMBL/GenBank/DDBJ databases">
        <title>Ahniella affigens gen. nov., sp. nov., a gammaproteobacterium isolated from sandy soil near a stream.</title>
        <authorList>
            <person name="Ko Y."/>
            <person name="Kim J.-H."/>
        </authorList>
    </citation>
    <scope>NUCLEOTIDE SEQUENCE [LARGE SCALE GENOMIC DNA]</scope>
    <source>
        <strain evidence="6 7">D13</strain>
    </source>
</reference>
<dbReference type="InterPro" id="IPR020806">
    <property type="entry name" value="PKS_PP-bd"/>
</dbReference>
<keyword evidence="2" id="KW-0596">Phosphopantetheine</keyword>
<organism evidence="6 7">
    <name type="scientific">Ahniella affigens</name>
    <dbReference type="NCBI Taxonomy" id="2021234"/>
    <lineage>
        <taxon>Bacteria</taxon>
        <taxon>Pseudomonadati</taxon>
        <taxon>Pseudomonadota</taxon>
        <taxon>Gammaproteobacteria</taxon>
        <taxon>Lysobacterales</taxon>
        <taxon>Rhodanobacteraceae</taxon>
        <taxon>Ahniella</taxon>
    </lineage>
</organism>
<dbReference type="PANTHER" id="PTHR45527:SF1">
    <property type="entry name" value="FATTY ACID SYNTHASE"/>
    <property type="match status" value="1"/>
</dbReference>
<evidence type="ECO:0000313" key="7">
    <source>
        <dbReference type="Proteomes" id="UP000241074"/>
    </source>
</evidence>
<proteinExistence type="predicted"/>
<dbReference type="NCBIfam" id="TIGR01733">
    <property type="entry name" value="AA-adenyl-dom"/>
    <property type="match status" value="4"/>
</dbReference>
<dbReference type="Gene3D" id="3.30.300.30">
    <property type="match status" value="4"/>
</dbReference>
<dbReference type="GO" id="GO:0005829">
    <property type="term" value="C:cytosol"/>
    <property type="evidence" value="ECO:0007669"/>
    <property type="project" value="TreeGrafter"/>
</dbReference>
<dbReference type="InterPro" id="IPR029058">
    <property type="entry name" value="AB_hydrolase_fold"/>
</dbReference>
<protein>
    <recommendedName>
        <fullName evidence="5">Carrier domain-containing protein</fullName>
    </recommendedName>
</protein>
<dbReference type="CDD" id="cd19531">
    <property type="entry name" value="LCL_NRPS-like"/>
    <property type="match status" value="4"/>
</dbReference>
<dbReference type="PROSITE" id="PS00012">
    <property type="entry name" value="PHOSPHOPANTETHEINE"/>
    <property type="match status" value="4"/>
</dbReference>
<feature type="domain" description="Carrier" evidence="5">
    <location>
        <begin position="979"/>
        <end position="1054"/>
    </location>
</feature>
<dbReference type="SUPFAM" id="SSF52777">
    <property type="entry name" value="CoA-dependent acyltransferases"/>
    <property type="match status" value="9"/>
</dbReference>
<dbReference type="Gene3D" id="3.40.50.1820">
    <property type="entry name" value="alpha/beta hydrolase"/>
    <property type="match status" value="1"/>
</dbReference>
<dbReference type="InterPro" id="IPR010071">
    <property type="entry name" value="AA_adenyl_dom"/>
</dbReference>
<evidence type="ECO:0000256" key="3">
    <source>
        <dbReference type="ARBA" id="ARBA00022553"/>
    </source>
</evidence>
<dbReference type="Pfam" id="PF13193">
    <property type="entry name" value="AMP-binding_C"/>
    <property type="match status" value="3"/>
</dbReference>
<dbReference type="SMART" id="SM00823">
    <property type="entry name" value="PKS_PP"/>
    <property type="match status" value="4"/>
</dbReference>
<dbReference type="Pfam" id="PF18563">
    <property type="entry name" value="TubC_N"/>
    <property type="match status" value="1"/>
</dbReference>
<dbReference type="Pfam" id="PF00975">
    <property type="entry name" value="Thioesterase"/>
    <property type="match status" value="1"/>
</dbReference>
<dbReference type="InterPro" id="IPR006162">
    <property type="entry name" value="Ppantetheine_attach_site"/>
</dbReference>
<dbReference type="InterPro" id="IPR001031">
    <property type="entry name" value="Thioesterase"/>
</dbReference>
<dbReference type="InterPro" id="IPR020802">
    <property type="entry name" value="TesA-like"/>
</dbReference>
<evidence type="ECO:0000256" key="1">
    <source>
        <dbReference type="ARBA" id="ARBA00001957"/>
    </source>
</evidence>